<feature type="domain" description="Calcineurin-like phosphoesterase" evidence="1">
    <location>
        <begin position="1"/>
        <end position="247"/>
    </location>
</feature>
<dbReference type="InterPro" id="IPR029052">
    <property type="entry name" value="Metallo-depent_PP-like"/>
</dbReference>
<dbReference type="Proteomes" id="UP000270034">
    <property type="component" value="Chromosome"/>
</dbReference>
<reference evidence="2 3" key="1">
    <citation type="submission" date="2018-02" db="EMBL/GenBank/DDBJ databases">
        <title>Acetobacter orientalis genome.</title>
        <authorList>
            <person name="Nakashima N."/>
            <person name="Tamura T."/>
        </authorList>
    </citation>
    <scope>NUCLEOTIDE SEQUENCE [LARGE SCALE GENOMIC DNA]</scope>
    <source>
        <strain evidence="2 3">FAN1</strain>
    </source>
</reference>
<dbReference type="KEGG" id="aot:AcetOri_orf02436"/>
<evidence type="ECO:0000313" key="3">
    <source>
        <dbReference type="Proteomes" id="UP000270034"/>
    </source>
</evidence>
<dbReference type="Gene3D" id="3.60.21.10">
    <property type="match status" value="1"/>
</dbReference>
<dbReference type="InterPro" id="IPR004843">
    <property type="entry name" value="Calcineurin-like_PHP"/>
</dbReference>
<accession>A0A2Z5ZHU6</accession>
<sequence length="377" mass="43154">MKILHISDLHYKEENKSSINRIIDALIEDVRKNFPDSVDIIVFSGDLSYSGDEKKHIIAAYENSVRKIAVALNVSDDKIFLCQGNHDISRKEALSNQEIIEKGILEKIKDRNSLNKLLEENESEKYSDFFFKRIINFYEAISNSIKGTSIYKDPLLQIDIVTCDEKKYGIYSFNTSWRSTGSGEADRKKLLLGEHNIQRALNKLNDVDMKIAILHHPFEWLAEFDRKIVEPLMLGNFDLILQGHIHSSFPEGKINSLGNCIIAQCGCLYQSPDYANYYQIIDINLSSETIDFDMRTWFDSPRFVFDKAVNVSADGTIKFPLNLSSERGKNPTAKLSLQAREVSRFKANQHVSFDENNMEDFEKTFICPPLSPVEGDE</sequence>
<evidence type="ECO:0000313" key="2">
    <source>
        <dbReference type="EMBL" id="BBC79965.1"/>
    </source>
</evidence>
<protein>
    <submittedName>
        <fullName evidence="2">Phosphohydrolase</fullName>
    </submittedName>
</protein>
<keyword evidence="2" id="KW-0378">Hydrolase</keyword>
<organism evidence="2 3">
    <name type="scientific">Acetobacter orientalis</name>
    <dbReference type="NCBI Taxonomy" id="146474"/>
    <lineage>
        <taxon>Bacteria</taxon>
        <taxon>Pseudomonadati</taxon>
        <taxon>Pseudomonadota</taxon>
        <taxon>Alphaproteobacteria</taxon>
        <taxon>Acetobacterales</taxon>
        <taxon>Acetobacteraceae</taxon>
        <taxon>Acetobacter</taxon>
    </lineage>
</organism>
<dbReference type="SUPFAM" id="SSF56300">
    <property type="entry name" value="Metallo-dependent phosphatases"/>
    <property type="match status" value="1"/>
</dbReference>
<dbReference type="AlphaFoldDB" id="A0A2Z5ZHU6"/>
<gene>
    <name evidence="2" type="ORF">AcetOrient_orf02436</name>
</gene>
<dbReference type="GO" id="GO:0016787">
    <property type="term" value="F:hydrolase activity"/>
    <property type="evidence" value="ECO:0007669"/>
    <property type="project" value="UniProtKB-KW"/>
</dbReference>
<dbReference type="EMBL" id="AP018515">
    <property type="protein sequence ID" value="BBC79965.1"/>
    <property type="molecule type" value="Genomic_DNA"/>
</dbReference>
<proteinExistence type="predicted"/>
<name>A0A2Z5ZHU6_9PROT</name>
<evidence type="ECO:0000259" key="1">
    <source>
        <dbReference type="Pfam" id="PF00149"/>
    </source>
</evidence>
<dbReference type="Pfam" id="PF00149">
    <property type="entry name" value="Metallophos"/>
    <property type="match status" value="1"/>
</dbReference>
<dbReference type="InterPro" id="IPR050535">
    <property type="entry name" value="DNA_Repair-Maintenance_Comp"/>
</dbReference>
<dbReference type="PANTHER" id="PTHR30337">
    <property type="entry name" value="COMPONENT OF ATP-DEPENDENT DSDNA EXONUCLEASE"/>
    <property type="match status" value="1"/>
</dbReference>